<protein>
    <recommendedName>
        <fullName evidence="4">Protein BIC1</fullName>
    </recommendedName>
</protein>
<dbReference type="GO" id="GO:0009785">
    <property type="term" value="P:blue light signaling pathway"/>
    <property type="evidence" value="ECO:0007669"/>
    <property type="project" value="InterPro"/>
</dbReference>
<reference evidence="3" key="1">
    <citation type="submission" date="2016-04" db="EMBL/GenBank/DDBJ databases">
        <title>Cephalotus genome sequencing.</title>
        <authorList>
            <person name="Fukushima K."/>
            <person name="Hasebe M."/>
            <person name="Fang X."/>
        </authorList>
    </citation>
    <scope>NUCLEOTIDE SEQUENCE [LARGE SCALE GENOMIC DNA]</scope>
    <source>
        <strain evidence="3">cv. St1</strain>
    </source>
</reference>
<dbReference type="PANTHER" id="PTHR34207:SF2">
    <property type="entry name" value="PROTEIN BIC1"/>
    <property type="match status" value="1"/>
</dbReference>
<dbReference type="AlphaFoldDB" id="A0A1Q3CQB2"/>
<feature type="region of interest" description="Disordered" evidence="1">
    <location>
        <begin position="1"/>
        <end position="45"/>
    </location>
</feature>
<accession>A0A1Q3CQB2</accession>
<dbReference type="EMBL" id="BDDD01002642">
    <property type="protein sequence ID" value="GAV82439.1"/>
    <property type="molecule type" value="Genomic_DNA"/>
</dbReference>
<sequence>MTLQDSFKPAKSMPSTSLEPTKSSEDTHIAPKSQVLSTHQSDNNDTQILARWNDKVTAFQGMPSPSVSDVPKEAMSPQVLQEDCARERLRRHKIEVADHVWIPDTWGQEELLKDWIDCPPFDASLAPSGIMSARAALVKERRATSGGLRLENRGSKRTRTTME</sequence>
<feature type="compositionally biased region" description="Basic and acidic residues" evidence="1">
    <location>
        <begin position="150"/>
        <end position="163"/>
    </location>
</feature>
<dbReference type="Proteomes" id="UP000187406">
    <property type="component" value="Unassembled WGS sequence"/>
</dbReference>
<dbReference type="PANTHER" id="PTHR34207">
    <property type="entry name" value="PROTEIN BIC1"/>
    <property type="match status" value="1"/>
</dbReference>
<name>A0A1Q3CQB2_CEPFO</name>
<evidence type="ECO:0000256" key="1">
    <source>
        <dbReference type="SAM" id="MobiDB-lite"/>
    </source>
</evidence>
<organism evidence="2 3">
    <name type="scientific">Cephalotus follicularis</name>
    <name type="common">Albany pitcher plant</name>
    <dbReference type="NCBI Taxonomy" id="3775"/>
    <lineage>
        <taxon>Eukaryota</taxon>
        <taxon>Viridiplantae</taxon>
        <taxon>Streptophyta</taxon>
        <taxon>Embryophyta</taxon>
        <taxon>Tracheophyta</taxon>
        <taxon>Spermatophyta</taxon>
        <taxon>Magnoliopsida</taxon>
        <taxon>eudicotyledons</taxon>
        <taxon>Gunneridae</taxon>
        <taxon>Pentapetalae</taxon>
        <taxon>rosids</taxon>
        <taxon>fabids</taxon>
        <taxon>Oxalidales</taxon>
        <taxon>Cephalotaceae</taxon>
        <taxon>Cephalotus</taxon>
    </lineage>
</organism>
<comment type="caution">
    <text evidence="2">The sequence shown here is derived from an EMBL/GenBank/DDBJ whole genome shotgun (WGS) entry which is preliminary data.</text>
</comment>
<dbReference type="CDD" id="cd22645">
    <property type="entry name" value="BIC1_CID"/>
    <property type="match status" value="1"/>
</dbReference>
<dbReference type="STRING" id="3775.A0A1Q3CQB2"/>
<feature type="region of interest" description="Disordered" evidence="1">
    <location>
        <begin position="143"/>
        <end position="163"/>
    </location>
</feature>
<dbReference type="InParanoid" id="A0A1Q3CQB2"/>
<dbReference type="FunCoup" id="A0A1Q3CQB2">
    <property type="interactions" value="35"/>
</dbReference>
<evidence type="ECO:0008006" key="4">
    <source>
        <dbReference type="Google" id="ProtNLM"/>
    </source>
</evidence>
<gene>
    <name evidence="2" type="ORF">CFOL_v3_25890</name>
</gene>
<evidence type="ECO:0000313" key="3">
    <source>
        <dbReference type="Proteomes" id="UP000187406"/>
    </source>
</evidence>
<keyword evidence="3" id="KW-1185">Reference proteome</keyword>
<evidence type="ECO:0000313" key="2">
    <source>
        <dbReference type="EMBL" id="GAV82439.1"/>
    </source>
</evidence>
<proteinExistence type="predicted"/>
<dbReference type="OrthoDB" id="672067at2759"/>
<feature type="compositionally biased region" description="Polar residues" evidence="1">
    <location>
        <begin position="34"/>
        <end position="45"/>
    </location>
</feature>
<dbReference type="InterPro" id="IPR040374">
    <property type="entry name" value="BIC"/>
</dbReference>